<dbReference type="InterPro" id="IPR013320">
    <property type="entry name" value="ConA-like_dom_sf"/>
</dbReference>
<dbReference type="OrthoDB" id="4781at2759"/>
<evidence type="ECO:0000256" key="1">
    <source>
        <dbReference type="ARBA" id="ARBA00022801"/>
    </source>
</evidence>
<proteinExistence type="predicted"/>
<dbReference type="VEuPathDB" id="FungiDB:HGUI_00856"/>
<sequence length="431" mass="50369">MDEINNKNIDYVSEDIYNEYYDSLQSKDEKNDDDTELHNNGIFLSNKDNILNNRDSVYIHADDDEIKKYFKINALNKRDELEAEIFTINGKEEKTLSKQFYFSEILIKHKNSEAFVKNSEKPINSYAGDHMKIDDQEIIPWTEYLITDSRKNAKNQWDNVGFTYSGIIKKMIADGDESKEYLYLAMPKRSAGSLLTTTRSLLYGRVGACLKTGQGRGVITTFVLFSNVHDEIDFEFLGGDLLHAQTNYYHQGELIHTRMVKAYTETNIHDEWHYYEIDWNEERIHWLVDGRIVRTLQKVDTWDPLRQIYKYPQTPMKLHVSIWPGGSESNSPGTIDWAGGLVDWEGSPDIIEKGEFDCKIKYISIEPYFNQKMIEHRASRELETKVKPNKRIGYVFEEVDNENEYLEKNVKLSNEEILYLKSMKNTGNFPS</sequence>
<keyword evidence="1" id="KW-0378">Hydrolase</keyword>
<dbReference type="GO" id="GO:0031505">
    <property type="term" value="P:fungal-type cell wall organization"/>
    <property type="evidence" value="ECO:0007669"/>
    <property type="project" value="UniProtKB-ARBA"/>
</dbReference>
<dbReference type="Pfam" id="PF00722">
    <property type="entry name" value="Glyco_hydro_16"/>
    <property type="match status" value="1"/>
</dbReference>
<dbReference type="Proteomes" id="UP000183365">
    <property type="component" value="Unassembled WGS sequence"/>
</dbReference>
<dbReference type="PROSITE" id="PS51762">
    <property type="entry name" value="GH16_2"/>
    <property type="match status" value="1"/>
</dbReference>
<organism evidence="4 5">
    <name type="scientific">Hanseniaspora guilliermondii</name>
    <dbReference type="NCBI Taxonomy" id="56406"/>
    <lineage>
        <taxon>Eukaryota</taxon>
        <taxon>Fungi</taxon>
        <taxon>Dikarya</taxon>
        <taxon>Ascomycota</taxon>
        <taxon>Saccharomycotina</taxon>
        <taxon>Saccharomycetes</taxon>
        <taxon>Saccharomycodales</taxon>
        <taxon>Saccharomycodaceae</taxon>
        <taxon>Hanseniaspora</taxon>
    </lineage>
</organism>
<dbReference type="InterPro" id="IPR044791">
    <property type="entry name" value="Beta-glucanase/XTH"/>
</dbReference>
<gene>
    <name evidence="4" type="ORF">HGUI_00856</name>
</gene>
<dbReference type="Gene3D" id="2.60.120.200">
    <property type="match status" value="1"/>
</dbReference>
<dbReference type="AlphaFoldDB" id="A0A1L0AX34"/>
<keyword evidence="5" id="KW-1185">Reference proteome</keyword>
<evidence type="ECO:0000256" key="2">
    <source>
        <dbReference type="ARBA" id="ARBA00023295"/>
    </source>
</evidence>
<dbReference type="GO" id="GO:0004553">
    <property type="term" value="F:hydrolase activity, hydrolyzing O-glycosyl compounds"/>
    <property type="evidence" value="ECO:0007669"/>
    <property type="project" value="InterPro"/>
</dbReference>
<dbReference type="EMBL" id="FQNF01000010">
    <property type="protein sequence ID" value="SGZ38656.1"/>
    <property type="molecule type" value="Genomic_DNA"/>
</dbReference>
<keyword evidence="2" id="KW-0326">Glycosidase</keyword>
<reference evidence="5" key="1">
    <citation type="submission" date="2016-11" db="EMBL/GenBank/DDBJ databases">
        <authorList>
            <person name="Guldener U."/>
        </authorList>
    </citation>
    <scope>NUCLEOTIDE SEQUENCE [LARGE SCALE GENOMIC DNA]</scope>
</reference>
<name>A0A1L0AX34_9ASCO</name>
<dbReference type="GO" id="GO:0005975">
    <property type="term" value="P:carbohydrate metabolic process"/>
    <property type="evidence" value="ECO:0007669"/>
    <property type="project" value="InterPro"/>
</dbReference>
<evidence type="ECO:0000313" key="5">
    <source>
        <dbReference type="Proteomes" id="UP000183365"/>
    </source>
</evidence>
<protein>
    <recommendedName>
        <fullName evidence="3">GH16 domain-containing protein</fullName>
    </recommendedName>
</protein>
<evidence type="ECO:0000313" key="4">
    <source>
        <dbReference type="EMBL" id="SGZ38656.1"/>
    </source>
</evidence>
<evidence type="ECO:0000259" key="3">
    <source>
        <dbReference type="PROSITE" id="PS51762"/>
    </source>
</evidence>
<dbReference type="SUPFAM" id="SSF49899">
    <property type="entry name" value="Concanavalin A-like lectins/glucanases"/>
    <property type="match status" value="1"/>
</dbReference>
<dbReference type="PANTHER" id="PTHR31062">
    <property type="entry name" value="XYLOGLUCAN ENDOTRANSGLUCOSYLASE/HYDROLASE PROTEIN 8-RELATED"/>
    <property type="match status" value="1"/>
</dbReference>
<dbReference type="InterPro" id="IPR000757">
    <property type="entry name" value="Beta-glucanase-like"/>
</dbReference>
<feature type="domain" description="GH16" evidence="3">
    <location>
        <begin position="134"/>
        <end position="353"/>
    </location>
</feature>
<accession>A0A1L0AX34</accession>